<sequence>MINLIIINFFTLLIIHDIGFNLFIEAHSKILSFILFIISWIFITLVNFNGVGNIATSLFLTIIYFLYVFLNFNGNTILKTFSVTFICLSLAISEFVSASFINLIEPLAEFSLSYIIALYLTIFLLFLESKAYIYISKLFLEQFSKKNFWSLLVLPFFTFTIILGINQNFDLFVKNKLFLVYLVFSVVGIYCSNFLMLNFYLKSLKSAKLEYKLELEKQVNKNLKSKFEYLNKYYLSKFSFLHNMLHSLNKLSILNKKRKYQELENELELLAQQTSKEFNLLYTNSKAIGTAINEKLEYIIKNEVKIYSKLENDLDFLSFQSQVLLFSELLTYCLNSSVQKGDTNPIIIFKSKKIGNIYLLKCNCNYELNNINFPIFQAKIKEISKMTNIHKVYDKTTDIDCLMITFYLSQNYESFK</sequence>
<name>A0A7X9NGM1_9FIRM</name>
<reference evidence="2 3" key="1">
    <citation type="submission" date="2020-04" db="EMBL/GenBank/DDBJ databases">
        <authorList>
            <person name="Hitch T.C.A."/>
            <person name="Wylensek D."/>
            <person name="Clavel T."/>
        </authorList>
    </citation>
    <scope>NUCLEOTIDE SEQUENCE [LARGE SCALE GENOMIC DNA]</scope>
    <source>
        <strain evidence="2 3">BSM-383-APC-22F</strain>
    </source>
</reference>
<feature type="transmembrane region" description="Helical" evidence="1">
    <location>
        <begin position="82"/>
        <end position="104"/>
    </location>
</feature>
<feature type="transmembrane region" description="Helical" evidence="1">
    <location>
        <begin position="54"/>
        <end position="70"/>
    </location>
</feature>
<dbReference type="Proteomes" id="UP000540014">
    <property type="component" value="Unassembled WGS sequence"/>
</dbReference>
<evidence type="ECO:0000313" key="2">
    <source>
        <dbReference type="EMBL" id="NME43889.1"/>
    </source>
</evidence>
<feature type="transmembrane region" description="Helical" evidence="1">
    <location>
        <begin position="178"/>
        <end position="201"/>
    </location>
</feature>
<keyword evidence="1" id="KW-1133">Transmembrane helix</keyword>
<dbReference type="EMBL" id="JABAFR010000005">
    <property type="protein sequence ID" value="NME43889.1"/>
    <property type="molecule type" value="Genomic_DNA"/>
</dbReference>
<evidence type="ECO:0000313" key="3">
    <source>
        <dbReference type="Proteomes" id="UP000540014"/>
    </source>
</evidence>
<evidence type="ECO:0000256" key="1">
    <source>
        <dbReference type="SAM" id="Phobius"/>
    </source>
</evidence>
<dbReference type="AlphaFoldDB" id="A0A7X9NGM1"/>
<keyword evidence="1" id="KW-0472">Membrane</keyword>
<accession>A0A7X9NGM1</accession>
<feature type="transmembrane region" description="Helical" evidence="1">
    <location>
        <begin position="30"/>
        <end position="48"/>
    </location>
</feature>
<proteinExistence type="predicted"/>
<organism evidence="2 3">
    <name type="scientific">Faecalicoccus pleomorphus</name>
    <dbReference type="NCBI Taxonomy" id="1323"/>
    <lineage>
        <taxon>Bacteria</taxon>
        <taxon>Bacillati</taxon>
        <taxon>Bacillota</taxon>
        <taxon>Erysipelotrichia</taxon>
        <taxon>Erysipelotrichales</taxon>
        <taxon>Erysipelotrichaceae</taxon>
        <taxon>Faecalicoccus</taxon>
    </lineage>
</organism>
<comment type="caution">
    <text evidence="2">The sequence shown here is derived from an EMBL/GenBank/DDBJ whole genome shotgun (WGS) entry which is preliminary data.</text>
</comment>
<gene>
    <name evidence="2" type="ORF">HF861_03205</name>
</gene>
<dbReference type="RefSeq" id="WP_168964863.1">
    <property type="nucleotide sequence ID" value="NZ_JABAFR010000005.1"/>
</dbReference>
<feature type="transmembrane region" description="Helical" evidence="1">
    <location>
        <begin position="110"/>
        <end position="127"/>
    </location>
</feature>
<feature type="transmembrane region" description="Helical" evidence="1">
    <location>
        <begin position="6"/>
        <end position="23"/>
    </location>
</feature>
<protein>
    <submittedName>
        <fullName evidence="2">Uncharacterized protein</fullName>
    </submittedName>
</protein>
<keyword evidence="1" id="KW-0812">Transmembrane</keyword>
<feature type="transmembrane region" description="Helical" evidence="1">
    <location>
        <begin position="148"/>
        <end position="166"/>
    </location>
</feature>